<dbReference type="InterPro" id="IPR029071">
    <property type="entry name" value="Ubiquitin-like_domsf"/>
</dbReference>
<evidence type="ECO:0000313" key="2">
    <source>
        <dbReference type="EMBL" id="KAF5395416.1"/>
    </source>
</evidence>
<dbReference type="Pfam" id="PF11470">
    <property type="entry name" value="TUG-UBL1"/>
    <property type="match status" value="1"/>
</dbReference>
<evidence type="ECO:0000313" key="3">
    <source>
        <dbReference type="Proteomes" id="UP000748531"/>
    </source>
</evidence>
<gene>
    <name evidence="2" type="ORF">PHET_12105</name>
</gene>
<protein>
    <recommendedName>
        <fullName evidence="1">TUG ubiquitin-like domain-containing protein</fullName>
    </recommendedName>
</protein>
<evidence type="ECO:0000259" key="1">
    <source>
        <dbReference type="Pfam" id="PF11470"/>
    </source>
</evidence>
<dbReference type="GO" id="GO:0005737">
    <property type="term" value="C:cytoplasm"/>
    <property type="evidence" value="ECO:0007669"/>
    <property type="project" value="TreeGrafter"/>
</dbReference>
<dbReference type="OrthoDB" id="440781at2759"/>
<sequence>MATVFQALEAACLQRSLDPSKHSFIHKRRPVDLSATFRFSGLVNNACVDLVPNENDCGTQDESTEIRVCFRLDMGQRFVWIGCSHSSLWSILNDLATAHPE</sequence>
<dbReference type="PANTHER" id="PTHR46467:SF1">
    <property type="entry name" value="TETHER CONTAINING UBX DOMAIN FOR GLUT4"/>
    <property type="match status" value="1"/>
</dbReference>
<dbReference type="Gene3D" id="3.10.20.90">
    <property type="entry name" value="Phosphatidylinositol 3-kinase Catalytic Subunit, Chain A, domain 1"/>
    <property type="match status" value="1"/>
</dbReference>
<accession>A0A8J4T0D4</accession>
<dbReference type="PANTHER" id="PTHR46467">
    <property type="entry name" value="TETHER CONTAINING UBX DOMAIN FOR GLUT4"/>
    <property type="match status" value="1"/>
</dbReference>
<proteinExistence type="predicted"/>
<dbReference type="EMBL" id="LUCH01013511">
    <property type="protein sequence ID" value="KAF5395416.1"/>
    <property type="molecule type" value="Genomic_DNA"/>
</dbReference>
<reference evidence="2" key="1">
    <citation type="submission" date="2019-05" db="EMBL/GenBank/DDBJ databases">
        <title>Annotation for the trematode Paragonimus heterotremus.</title>
        <authorList>
            <person name="Choi Y.-J."/>
        </authorList>
    </citation>
    <scope>NUCLEOTIDE SEQUENCE</scope>
    <source>
        <strain evidence="2">LC</strain>
    </source>
</reference>
<name>A0A8J4T0D4_9TREM</name>
<dbReference type="GO" id="GO:0005634">
    <property type="term" value="C:nucleus"/>
    <property type="evidence" value="ECO:0007669"/>
    <property type="project" value="TreeGrafter"/>
</dbReference>
<dbReference type="Proteomes" id="UP000748531">
    <property type="component" value="Unassembled WGS sequence"/>
</dbReference>
<keyword evidence="3" id="KW-1185">Reference proteome</keyword>
<comment type="caution">
    <text evidence="2">The sequence shown here is derived from an EMBL/GenBank/DDBJ whole genome shotgun (WGS) entry which is preliminary data.</text>
</comment>
<dbReference type="SUPFAM" id="SSF54236">
    <property type="entry name" value="Ubiquitin-like"/>
    <property type="match status" value="1"/>
</dbReference>
<feature type="domain" description="TUG ubiquitin-like" evidence="1">
    <location>
        <begin position="2"/>
        <end position="50"/>
    </location>
</feature>
<dbReference type="GO" id="GO:0006886">
    <property type="term" value="P:intracellular protein transport"/>
    <property type="evidence" value="ECO:0007669"/>
    <property type="project" value="TreeGrafter"/>
</dbReference>
<dbReference type="GO" id="GO:0012506">
    <property type="term" value="C:vesicle membrane"/>
    <property type="evidence" value="ECO:0007669"/>
    <property type="project" value="TreeGrafter"/>
</dbReference>
<organism evidence="2 3">
    <name type="scientific">Paragonimus heterotremus</name>
    <dbReference type="NCBI Taxonomy" id="100268"/>
    <lineage>
        <taxon>Eukaryota</taxon>
        <taxon>Metazoa</taxon>
        <taxon>Spiralia</taxon>
        <taxon>Lophotrochozoa</taxon>
        <taxon>Platyhelminthes</taxon>
        <taxon>Trematoda</taxon>
        <taxon>Digenea</taxon>
        <taxon>Plagiorchiida</taxon>
        <taxon>Troglotremata</taxon>
        <taxon>Troglotrematidae</taxon>
        <taxon>Paragonimus</taxon>
    </lineage>
</organism>
<dbReference type="InterPro" id="IPR021569">
    <property type="entry name" value="TUG-UBL1"/>
</dbReference>
<dbReference type="AlphaFoldDB" id="A0A8J4T0D4"/>